<evidence type="ECO:0000313" key="5">
    <source>
        <dbReference type="Proteomes" id="UP000663801"/>
    </source>
</evidence>
<dbReference type="PANTHER" id="PTHR43877">
    <property type="entry name" value="AMINOALKYLPHOSPHONATE N-ACETYLTRANSFERASE-RELATED-RELATED"/>
    <property type="match status" value="1"/>
</dbReference>
<dbReference type="GO" id="GO:0016747">
    <property type="term" value="F:acyltransferase activity, transferring groups other than amino-acyl groups"/>
    <property type="evidence" value="ECO:0007669"/>
    <property type="project" value="InterPro"/>
</dbReference>
<dbReference type="PROSITE" id="PS51186">
    <property type="entry name" value="GNAT"/>
    <property type="match status" value="1"/>
</dbReference>
<evidence type="ECO:0000256" key="2">
    <source>
        <dbReference type="ARBA" id="ARBA00023315"/>
    </source>
</evidence>
<dbReference type="SUPFAM" id="SSF55729">
    <property type="entry name" value="Acyl-CoA N-acyltransferases (Nat)"/>
    <property type="match status" value="1"/>
</dbReference>
<dbReference type="Pfam" id="PF00583">
    <property type="entry name" value="Acetyltransf_1"/>
    <property type="match status" value="1"/>
</dbReference>
<keyword evidence="1" id="KW-0808">Transferase</keyword>
<organism evidence="4 5">
    <name type="scientific">Nakamurella flavida</name>
    <dbReference type="NCBI Taxonomy" id="363630"/>
    <lineage>
        <taxon>Bacteria</taxon>
        <taxon>Bacillati</taxon>
        <taxon>Actinomycetota</taxon>
        <taxon>Actinomycetes</taxon>
        <taxon>Nakamurellales</taxon>
        <taxon>Nakamurellaceae</taxon>
        <taxon>Nakamurella</taxon>
    </lineage>
</organism>
<dbReference type="InterPro" id="IPR050832">
    <property type="entry name" value="Bact_Acetyltransf"/>
</dbReference>
<dbReference type="PANTHER" id="PTHR43877:SF2">
    <property type="entry name" value="AMINOALKYLPHOSPHONATE N-ACETYLTRANSFERASE-RELATED"/>
    <property type="match status" value="1"/>
</dbReference>
<dbReference type="InterPro" id="IPR016181">
    <property type="entry name" value="Acyl_CoA_acyltransferase"/>
</dbReference>
<gene>
    <name evidence="4" type="ORF">JL107_14315</name>
</gene>
<sequence>MSVTRVPVACIAVPWDDPRAEALRVAMTAELDIRYPEMAARPADDPLKATLTVDGADVITTILAVLPDGTAVGHGALRRLQIHGRPEVEIKRVIVHAEHRGKRVAAAVMTALEEAARATGAPRVVLHTGDRQPEAVALYRSLGYRSIPLYPPYDRTMPQSFCFAKELAQPGPS</sequence>
<dbReference type="Gene3D" id="3.40.630.30">
    <property type="match status" value="1"/>
</dbReference>
<dbReference type="CDD" id="cd04301">
    <property type="entry name" value="NAT_SF"/>
    <property type="match status" value="1"/>
</dbReference>
<name>A0A938YKG0_9ACTN</name>
<dbReference type="AlphaFoldDB" id="A0A938YKG0"/>
<keyword evidence="5" id="KW-1185">Reference proteome</keyword>
<dbReference type="RefSeq" id="WP_205257741.1">
    <property type="nucleotide sequence ID" value="NZ_BAAAPV010000005.1"/>
</dbReference>
<keyword evidence="2" id="KW-0012">Acyltransferase</keyword>
<accession>A0A938YKG0</accession>
<dbReference type="Proteomes" id="UP000663801">
    <property type="component" value="Unassembled WGS sequence"/>
</dbReference>
<evidence type="ECO:0000256" key="1">
    <source>
        <dbReference type="ARBA" id="ARBA00022679"/>
    </source>
</evidence>
<dbReference type="EMBL" id="JAERWL010000011">
    <property type="protein sequence ID" value="MBM9477622.1"/>
    <property type="molecule type" value="Genomic_DNA"/>
</dbReference>
<proteinExistence type="predicted"/>
<reference evidence="4" key="1">
    <citation type="submission" date="2021-01" db="EMBL/GenBank/DDBJ databases">
        <title>KCTC 19127 draft genome.</title>
        <authorList>
            <person name="An D."/>
        </authorList>
    </citation>
    <scope>NUCLEOTIDE SEQUENCE</scope>
    <source>
        <strain evidence="4">KCTC 19127</strain>
    </source>
</reference>
<feature type="domain" description="N-acetyltransferase" evidence="3">
    <location>
        <begin position="18"/>
        <end position="168"/>
    </location>
</feature>
<evidence type="ECO:0000313" key="4">
    <source>
        <dbReference type="EMBL" id="MBM9477622.1"/>
    </source>
</evidence>
<protein>
    <submittedName>
        <fullName evidence="4">GNAT family N-acetyltransferase</fullName>
    </submittedName>
</protein>
<evidence type="ECO:0000259" key="3">
    <source>
        <dbReference type="PROSITE" id="PS51186"/>
    </source>
</evidence>
<dbReference type="InterPro" id="IPR000182">
    <property type="entry name" value="GNAT_dom"/>
</dbReference>
<comment type="caution">
    <text evidence="4">The sequence shown here is derived from an EMBL/GenBank/DDBJ whole genome shotgun (WGS) entry which is preliminary data.</text>
</comment>